<protein>
    <submittedName>
        <fullName evidence="2">Uncharacterized protein</fullName>
    </submittedName>
</protein>
<reference evidence="2 3" key="1">
    <citation type="journal article" date="2011" name="Science">
        <title>The ecoresponsive genome of Daphnia pulex.</title>
        <authorList>
            <person name="Colbourne J.K."/>
            <person name="Pfrender M.E."/>
            <person name="Gilbert D."/>
            <person name="Thomas W.K."/>
            <person name="Tucker A."/>
            <person name="Oakley T.H."/>
            <person name="Tokishita S."/>
            <person name="Aerts A."/>
            <person name="Arnold G.J."/>
            <person name="Basu M.K."/>
            <person name="Bauer D.J."/>
            <person name="Caceres C.E."/>
            <person name="Carmel L."/>
            <person name="Casola C."/>
            <person name="Choi J.H."/>
            <person name="Detter J.C."/>
            <person name="Dong Q."/>
            <person name="Dusheyko S."/>
            <person name="Eads B.D."/>
            <person name="Frohlich T."/>
            <person name="Geiler-Samerotte K.A."/>
            <person name="Gerlach D."/>
            <person name="Hatcher P."/>
            <person name="Jogdeo S."/>
            <person name="Krijgsveld J."/>
            <person name="Kriventseva E.V."/>
            <person name="Kultz D."/>
            <person name="Laforsch C."/>
            <person name="Lindquist E."/>
            <person name="Lopez J."/>
            <person name="Manak J.R."/>
            <person name="Muller J."/>
            <person name="Pangilinan J."/>
            <person name="Patwardhan R.P."/>
            <person name="Pitluck S."/>
            <person name="Pritham E.J."/>
            <person name="Rechtsteiner A."/>
            <person name="Rho M."/>
            <person name="Rogozin I.B."/>
            <person name="Sakarya O."/>
            <person name="Salamov A."/>
            <person name="Schaack S."/>
            <person name="Shapiro H."/>
            <person name="Shiga Y."/>
            <person name="Skalitzky C."/>
            <person name="Smith Z."/>
            <person name="Souvorov A."/>
            <person name="Sung W."/>
            <person name="Tang Z."/>
            <person name="Tsuchiya D."/>
            <person name="Tu H."/>
            <person name="Vos H."/>
            <person name="Wang M."/>
            <person name="Wolf Y.I."/>
            <person name="Yamagata H."/>
            <person name="Yamada T."/>
            <person name="Ye Y."/>
            <person name="Shaw J.R."/>
            <person name="Andrews J."/>
            <person name="Crease T.J."/>
            <person name="Tang H."/>
            <person name="Lucas S.M."/>
            <person name="Robertson H.M."/>
            <person name="Bork P."/>
            <person name="Koonin E.V."/>
            <person name="Zdobnov E.M."/>
            <person name="Grigoriev I.V."/>
            <person name="Lynch M."/>
            <person name="Boore J.L."/>
        </authorList>
    </citation>
    <scope>NUCLEOTIDE SEQUENCE [LARGE SCALE GENOMIC DNA]</scope>
</reference>
<dbReference type="KEGG" id="dpx:DAPPUDRAFT_266636"/>
<proteinExistence type="predicted"/>
<gene>
    <name evidence="2" type="ORF">DAPPUDRAFT_266636</name>
</gene>
<evidence type="ECO:0000313" key="3">
    <source>
        <dbReference type="Proteomes" id="UP000000305"/>
    </source>
</evidence>
<keyword evidence="3" id="KW-1185">Reference proteome</keyword>
<dbReference type="Proteomes" id="UP000000305">
    <property type="component" value="Unassembled WGS sequence"/>
</dbReference>
<sequence>MEQPLGSRCCANSDEIQDDEESEVTNSHEVVDSFPRTYSNAAHQYYPWRLWNFPYYQPRTPQMPFAGSGGGSPPMADPRFVSTNRCNPRQPYNTTMYPCWTTTVTFTTATLTTTTTVTTTVYPPTTTPYTTTTDTTTTAVTTSSTPSSTTPPSTSSTDSSTASSTTGTTYSTTTPPLAVG</sequence>
<name>E9HVB9_DAPPU</name>
<dbReference type="EMBL" id="GL732848">
    <property type="protein sequence ID" value="EFX64298.1"/>
    <property type="molecule type" value="Genomic_DNA"/>
</dbReference>
<organism evidence="2 3">
    <name type="scientific">Daphnia pulex</name>
    <name type="common">Water flea</name>
    <dbReference type="NCBI Taxonomy" id="6669"/>
    <lineage>
        <taxon>Eukaryota</taxon>
        <taxon>Metazoa</taxon>
        <taxon>Ecdysozoa</taxon>
        <taxon>Arthropoda</taxon>
        <taxon>Crustacea</taxon>
        <taxon>Branchiopoda</taxon>
        <taxon>Diplostraca</taxon>
        <taxon>Cladocera</taxon>
        <taxon>Anomopoda</taxon>
        <taxon>Daphniidae</taxon>
        <taxon>Daphnia</taxon>
    </lineage>
</organism>
<evidence type="ECO:0000313" key="2">
    <source>
        <dbReference type="EMBL" id="EFX64298.1"/>
    </source>
</evidence>
<dbReference type="InParanoid" id="E9HVB9"/>
<dbReference type="HOGENOM" id="CLU_1497738_0_0_1"/>
<accession>E9HVB9</accession>
<feature type="region of interest" description="Disordered" evidence="1">
    <location>
        <begin position="121"/>
        <end position="180"/>
    </location>
</feature>
<dbReference type="AlphaFoldDB" id="E9HVB9"/>
<evidence type="ECO:0000256" key="1">
    <source>
        <dbReference type="SAM" id="MobiDB-lite"/>
    </source>
</evidence>